<name>A0ABV4YYV7_9BACI</name>
<feature type="region of interest" description="Disordered" evidence="1">
    <location>
        <begin position="90"/>
        <end position="117"/>
    </location>
</feature>
<protein>
    <submittedName>
        <fullName evidence="3">Toxin regulator</fullName>
    </submittedName>
</protein>
<dbReference type="Proteomes" id="UP001241748">
    <property type="component" value="Unassembled WGS sequence"/>
</dbReference>
<evidence type="ECO:0000313" key="4">
    <source>
        <dbReference type="Proteomes" id="UP001241748"/>
    </source>
</evidence>
<feature type="chain" id="PRO_5046948150" evidence="2">
    <location>
        <begin position="30"/>
        <end position="234"/>
    </location>
</feature>
<proteinExistence type="predicted"/>
<reference evidence="3 4" key="1">
    <citation type="submission" date="2024-05" db="EMBL/GenBank/DDBJ databases">
        <authorList>
            <person name="Venkateswaran K."/>
        </authorList>
    </citation>
    <scope>NUCLEOTIDE SEQUENCE [LARGE SCALE GENOMIC DNA]</scope>
    <source>
        <strain evidence="3 4">179-C4-2-HS</strain>
    </source>
</reference>
<evidence type="ECO:0000313" key="3">
    <source>
        <dbReference type="EMBL" id="MFB3170000.1"/>
    </source>
</evidence>
<keyword evidence="2" id="KW-0732">Signal</keyword>
<evidence type="ECO:0000256" key="2">
    <source>
        <dbReference type="SAM" id="SignalP"/>
    </source>
</evidence>
<accession>A0ABV4YYV7</accession>
<comment type="caution">
    <text evidence="3">The sequence shown here is derived from an EMBL/GenBank/DDBJ whole genome shotgun (WGS) entry which is preliminary data.</text>
</comment>
<dbReference type="RefSeq" id="WP_306074557.1">
    <property type="nucleotide sequence ID" value="NZ_JAROBZ020000002.1"/>
</dbReference>
<feature type="signal peptide" evidence="2">
    <location>
        <begin position="1"/>
        <end position="29"/>
    </location>
</feature>
<evidence type="ECO:0000256" key="1">
    <source>
        <dbReference type="SAM" id="MobiDB-lite"/>
    </source>
</evidence>
<organism evidence="3 4">
    <name type="scientific">Neobacillus driksii</name>
    <dbReference type="NCBI Taxonomy" id="3035913"/>
    <lineage>
        <taxon>Bacteria</taxon>
        <taxon>Bacillati</taxon>
        <taxon>Bacillota</taxon>
        <taxon>Bacilli</taxon>
        <taxon>Bacillales</taxon>
        <taxon>Bacillaceae</taxon>
        <taxon>Neobacillus</taxon>
    </lineage>
</organism>
<dbReference type="EMBL" id="JAROBZ020000002">
    <property type="protein sequence ID" value="MFB3170000.1"/>
    <property type="molecule type" value="Genomic_DNA"/>
</dbReference>
<keyword evidence="4" id="KW-1185">Reference proteome</keyword>
<gene>
    <name evidence="3" type="ORF">P5G62_023115</name>
</gene>
<sequence length="234" mass="26120">MKVVLEFLKMRWKYVLTALIALSIGAAFGPSQEQVDSANAKVDEIKKQLSTKTETIASLETKNKDLQAKVDEAAPWFKMQDELKQKEAEAKAAEEKRLAEEKAKQEEEAAAKAKAEADAKAAEEAKMAQSGQQITADKVMEIINDYSYVVNNVSFKNGEINATIELAPMEQFSAKDLAVNEYSNLSDELLNHEGWQVLTVTYPGAGTISMNRNEKETNDYGDYFPTLKIEDRLK</sequence>